<organism evidence="2 3">
    <name type="scientific">Ostreobium quekettii</name>
    <dbReference type="NCBI Taxonomy" id="121088"/>
    <lineage>
        <taxon>Eukaryota</taxon>
        <taxon>Viridiplantae</taxon>
        <taxon>Chlorophyta</taxon>
        <taxon>core chlorophytes</taxon>
        <taxon>Ulvophyceae</taxon>
        <taxon>TCBD clade</taxon>
        <taxon>Bryopsidales</taxon>
        <taxon>Ostreobineae</taxon>
        <taxon>Ostreobiaceae</taxon>
        <taxon>Ostreobium</taxon>
    </lineage>
</organism>
<dbReference type="EMBL" id="CAJHUC010000359">
    <property type="protein sequence ID" value="CAD7695539.1"/>
    <property type="molecule type" value="Genomic_DNA"/>
</dbReference>
<name>A0A8S1IPJ1_9CHLO</name>
<evidence type="ECO:0000313" key="3">
    <source>
        <dbReference type="Proteomes" id="UP000708148"/>
    </source>
</evidence>
<evidence type="ECO:0000313" key="2">
    <source>
        <dbReference type="EMBL" id="CAD7695539.1"/>
    </source>
</evidence>
<feature type="compositionally biased region" description="Basic residues" evidence="1">
    <location>
        <begin position="1"/>
        <end position="13"/>
    </location>
</feature>
<dbReference type="Proteomes" id="UP000708148">
    <property type="component" value="Unassembled WGS sequence"/>
</dbReference>
<dbReference type="AlphaFoldDB" id="A0A8S1IPJ1"/>
<evidence type="ECO:0000256" key="1">
    <source>
        <dbReference type="SAM" id="MobiDB-lite"/>
    </source>
</evidence>
<comment type="caution">
    <text evidence="2">The sequence shown here is derived from an EMBL/GenBank/DDBJ whole genome shotgun (WGS) entry which is preliminary data.</text>
</comment>
<sequence>MSASHVRLRRPKSSARPQSAPPWCRETFRKFVVLSEVGETMARACCSSFASNLVGAYLPRPLHLLHLFLLWFAAHSGMGRRLLLSFYVLLRIFNVAFSDLHDNHNRVERARHLLLGGCLPYDMSALERYLPKPLKS</sequence>
<feature type="region of interest" description="Disordered" evidence="1">
    <location>
        <begin position="1"/>
        <end position="20"/>
    </location>
</feature>
<gene>
    <name evidence="2" type="ORF">OSTQU699_LOCUS900</name>
</gene>
<reference evidence="2" key="1">
    <citation type="submission" date="2020-12" db="EMBL/GenBank/DDBJ databases">
        <authorList>
            <person name="Iha C."/>
        </authorList>
    </citation>
    <scope>NUCLEOTIDE SEQUENCE</scope>
</reference>
<accession>A0A8S1IPJ1</accession>
<proteinExistence type="predicted"/>
<keyword evidence="3" id="KW-1185">Reference proteome</keyword>
<protein>
    <submittedName>
        <fullName evidence="2">Uncharacterized protein</fullName>
    </submittedName>
</protein>